<dbReference type="EMBL" id="JH431051">
    <property type="status" value="NOT_ANNOTATED_CDS"/>
    <property type="molecule type" value="Genomic_DNA"/>
</dbReference>
<evidence type="ECO:0000256" key="2">
    <source>
        <dbReference type="ARBA" id="ARBA00006459"/>
    </source>
</evidence>
<dbReference type="AlphaFoldDB" id="T1IMI3"/>
<feature type="binding site" evidence="8">
    <location>
        <position position="30"/>
    </location>
    <ligand>
        <name>Na(+)</name>
        <dbReference type="ChEBI" id="CHEBI:29101"/>
        <label>1</label>
    </ligand>
</feature>
<comment type="similarity">
    <text evidence="2 10">Belongs to the sodium:neurotransmitter symporter (SNF) (TC 2.A.22) family.</text>
</comment>
<evidence type="ECO:0000256" key="5">
    <source>
        <dbReference type="ARBA" id="ARBA00022847"/>
    </source>
</evidence>
<dbReference type="InterPro" id="IPR000175">
    <property type="entry name" value="Na/ntran_symport"/>
</dbReference>
<dbReference type="PANTHER" id="PTHR11616:SF303">
    <property type="entry name" value="SODIUM- AND CHLORIDE-DEPENDENT GABA TRANSPORTER INE"/>
    <property type="match status" value="1"/>
</dbReference>
<feature type="binding site" evidence="8">
    <location>
        <position position="432"/>
    </location>
    <ligand>
        <name>Na(+)</name>
        <dbReference type="ChEBI" id="CHEBI:29101"/>
        <label>1</label>
    </ligand>
</feature>
<evidence type="ECO:0000256" key="11">
    <source>
        <dbReference type="SAM" id="MobiDB-lite"/>
    </source>
</evidence>
<feature type="transmembrane region" description="Helical" evidence="12">
    <location>
        <begin position="417"/>
        <end position="442"/>
    </location>
</feature>
<dbReference type="GO" id="GO:0005886">
    <property type="term" value="C:plasma membrane"/>
    <property type="evidence" value="ECO:0007669"/>
    <property type="project" value="TreeGrafter"/>
</dbReference>
<reference evidence="14" key="1">
    <citation type="submission" date="2011-05" db="EMBL/GenBank/DDBJ databases">
        <authorList>
            <person name="Richards S.R."/>
            <person name="Qu J."/>
            <person name="Jiang H."/>
            <person name="Jhangiani S.N."/>
            <person name="Agravi P."/>
            <person name="Goodspeed R."/>
            <person name="Gross S."/>
            <person name="Mandapat C."/>
            <person name="Jackson L."/>
            <person name="Mathew T."/>
            <person name="Pu L."/>
            <person name="Thornton R."/>
            <person name="Saada N."/>
            <person name="Wilczek-Boney K.B."/>
            <person name="Lee S."/>
            <person name="Kovar C."/>
            <person name="Wu Y."/>
            <person name="Scherer S.E."/>
            <person name="Worley K.C."/>
            <person name="Muzny D.M."/>
            <person name="Gibbs R."/>
        </authorList>
    </citation>
    <scope>NUCLEOTIDE SEQUENCE</scope>
    <source>
        <strain evidence="14">Brora</strain>
    </source>
</reference>
<feature type="binding site" evidence="8">
    <location>
        <position position="34"/>
    </location>
    <ligand>
        <name>Na(+)</name>
        <dbReference type="ChEBI" id="CHEBI:29101"/>
        <label>1</label>
    </ligand>
</feature>
<dbReference type="PROSITE" id="PS00610">
    <property type="entry name" value="NA_NEUROTRAN_SYMP_1"/>
    <property type="match status" value="1"/>
</dbReference>
<evidence type="ECO:0000313" key="14">
    <source>
        <dbReference type="Proteomes" id="UP000014500"/>
    </source>
</evidence>
<evidence type="ECO:0000256" key="12">
    <source>
        <dbReference type="SAM" id="Phobius"/>
    </source>
</evidence>
<dbReference type="SUPFAM" id="SSF161070">
    <property type="entry name" value="SNF-like"/>
    <property type="match status" value="2"/>
</dbReference>
<dbReference type="GO" id="GO:0005283">
    <property type="term" value="F:amino acid:sodium symporter activity"/>
    <property type="evidence" value="ECO:0007669"/>
    <property type="project" value="TreeGrafter"/>
</dbReference>
<evidence type="ECO:0000256" key="3">
    <source>
        <dbReference type="ARBA" id="ARBA00022448"/>
    </source>
</evidence>
<keyword evidence="14" id="KW-1185">Reference proteome</keyword>
<feature type="binding site" evidence="8">
    <location>
        <position position="429"/>
    </location>
    <ligand>
        <name>Na(+)</name>
        <dbReference type="ChEBI" id="CHEBI:29101"/>
        <label>1</label>
    </ligand>
</feature>
<feature type="transmembrane region" description="Helical" evidence="12">
    <location>
        <begin position="190"/>
        <end position="210"/>
    </location>
</feature>
<evidence type="ECO:0000256" key="10">
    <source>
        <dbReference type="RuleBase" id="RU003732"/>
    </source>
</evidence>
<proteinExistence type="inferred from homology"/>
<feature type="transmembrane region" description="Helical" evidence="12">
    <location>
        <begin position="21"/>
        <end position="39"/>
    </location>
</feature>
<keyword evidence="7 12" id="KW-0472">Membrane</keyword>
<comment type="subcellular location">
    <subcellularLocation>
        <location evidence="1">Membrane</location>
        <topology evidence="1">Multi-pass membrane protein</topology>
    </subcellularLocation>
</comment>
<keyword evidence="9" id="KW-1015">Disulfide bond</keyword>
<feature type="binding site" evidence="8">
    <location>
        <position position="433"/>
    </location>
    <ligand>
        <name>Na(+)</name>
        <dbReference type="ChEBI" id="CHEBI:29101"/>
        <label>1</label>
    </ligand>
</feature>
<evidence type="ECO:0000256" key="9">
    <source>
        <dbReference type="PIRSR" id="PIRSR600175-2"/>
    </source>
</evidence>
<protein>
    <recommendedName>
        <fullName evidence="10">Transporter</fullName>
    </recommendedName>
</protein>
<dbReference type="PROSITE" id="PS50267">
    <property type="entry name" value="NA_NEUROTRAN_SYMP_3"/>
    <property type="match status" value="1"/>
</dbReference>
<dbReference type="HOGENOM" id="CLU_006855_9_5_1"/>
<dbReference type="Proteomes" id="UP000014500">
    <property type="component" value="Unassembled WGS sequence"/>
</dbReference>
<dbReference type="OMA" id="SKMPYYE"/>
<name>T1IMI3_STRMM</name>
<feature type="transmembrane region" description="Helical" evidence="12">
    <location>
        <begin position="537"/>
        <end position="556"/>
    </location>
</feature>
<evidence type="ECO:0000256" key="8">
    <source>
        <dbReference type="PIRSR" id="PIRSR600175-1"/>
    </source>
</evidence>
<evidence type="ECO:0000256" key="7">
    <source>
        <dbReference type="ARBA" id="ARBA00023136"/>
    </source>
</evidence>
<feature type="transmembrane region" description="Helical" evidence="12">
    <location>
        <begin position="327"/>
        <end position="343"/>
    </location>
</feature>
<keyword evidence="5 10" id="KW-0769">Symport</keyword>
<keyword evidence="8" id="KW-0915">Sodium</keyword>
<keyword evidence="8" id="KW-0479">Metal-binding</keyword>
<evidence type="ECO:0000256" key="1">
    <source>
        <dbReference type="ARBA" id="ARBA00004141"/>
    </source>
</evidence>
<organism evidence="13 14">
    <name type="scientific">Strigamia maritima</name>
    <name type="common">European centipede</name>
    <name type="synonym">Geophilus maritimus</name>
    <dbReference type="NCBI Taxonomy" id="126957"/>
    <lineage>
        <taxon>Eukaryota</taxon>
        <taxon>Metazoa</taxon>
        <taxon>Ecdysozoa</taxon>
        <taxon>Arthropoda</taxon>
        <taxon>Myriapoda</taxon>
        <taxon>Chilopoda</taxon>
        <taxon>Pleurostigmophora</taxon>
        <taxon>Geophilomorpha</taxon>
        <taxon>Linotaeniidae</taxon>
        <taxon>Strigamia</taxon>
    </lineage>
</organism>
<dbReference type="GO" id="GO:0046872">
    <property type="term" value="F:metal ion binding"/>
    <property type="evidence" value="ECO:0007669"/>
    <property type="project" value="UniProtKB-KW"/>
</dbReference>
<feature type="binding site" evidence="8">
    <location>
        <position position="27"/>
    </location>
    <ligand>
        <name>Na(+)</name>
        <dbReference type="ChEBI" id="CHEBI:29101"/>
        <label>1</label>
    </ligand>
</feature>
<feature type="transmembrane region" description="Helical" evidence="12">
    <location>
        <begin position="217"/>
        <end position="238"/>
    </location>
</feature>
<dbReference type="EnsemblMetazoa" id="SMAR002187-RA">
    <property type="protein sequence ID" value="SMAR002187-PA"/>
    <property type="gene ID" value="SMAR002187"/>
</dbReference>
<feature type="disulfide bond" evidence="9">
    <location>
        <begin position="133"/>
        <end position="142"/>
    </location>
</feature>
<accession>T1IMI3</accession>
<feature type="transmembrane region" description="Helical" evidence="12">
    <location>
        <begin position="576"/>
        <end position="596"/>
    </location>
</feature>
<evidence type="ECO:0000256" key="4">
    <source>
        <dbReference type="ARBA" id="ARBA00022692"/>
    </source>
</evidence>
<evidence type="ECO:0000313" key="13">
    <source>
        <dbReference type="EnsemblMetazoa" id="SMAR002187-PA"/>
    </source>
</evidence>
<feature type="binding site" evidence="8">
    <location>
        <position position="264"/>
    </location>
    <ligand>
        <name>Na(+)</name>
        <dbReference type="ChEBI" id="CHEBI:29101"/>
        <label>1</label>
    </ligand>
</feature>
<reference evidence="13" key="2">
    <citation type="submission" date="2015-02" db="UniProtKB">
        <authorList>
            <consortium name="EnsemblMetazoa"/>
        </authorList>
    </citation>
    <scope>IDENTIFICATION</scope>
</reference>
<keyword evidence="3 10" id="KW-0813">Transport</keyword>
<sequence>MFRLELEARPQRYTWSSSGEFVLACIGYTVGLGNIWRFPYLCYKNGGGAFLVPYFVILLFCGMPLLYLELAVGQYTRMGPVGALEKICPIFKGAGLATVVVSFLLCTYYNVIVAWTLFYLFNSLRGDLPWTRCGNKWHSMQCDRNLTGNSSSSQVIPPNESKTPAQDFYDHKVLEMSEGIDRPGDMRWELVLALFVAWVLVYFAICKIFYFTAIVPYILLIAILVRSVMLDGAVQGLIQFIRPNWEAIMEHKVWIDAAAHNFHSLGIAFGTLIAYASYNKFNNNILRLNCNYSPAGFTLVLTLTIMVKQEQDALWEKIWRNKAVRKYFLVSWVFICLTISVICRDTIIISFVDSATSVLSGCVVFSTLGHLAHKQNKELDTVIADVDLSKTAGYSNGPGVLFVAYPTIFLQMPMPQVWGVLFFVLILFLALDSQFATVEVVVTSLRDSFGHAFACCLKRHEILVLIVCLVAFVCGLPNVTQGGIYFFQLMDYYAAAISLLYLAFFEVVAIVWFYGAGRLARNIQEMTGSLPSIYFRFCWWVIAPLTILAVWVFSLLEYKPLTYNRTKYPDWAEGVGWGIAFVSIACIPVLAIKAVCKAPGTSLWGKMRNAIQSHLPDDAASDNPGTSSYSLRLSVSRSSATMPPDEATQTKHGGPSHEFVKVEQIVSTV</sequence>
<dbReference type="eggNOG" id="KOG3660">
    <property type="taxonomic scope" value="Eukaryota"/>
</dbReference>
<keyword evidence="4 10" id="KW-0812">Transmembrane</keyword>
<dbReference type="PRINTS" id="PR00176">
    <property type="entry name" value="NANEUSMPORT"/>
</dbReference>
<dbReference type="InterPro" id="IPR037272">
    <property type="entry name" value="SNS_sf"/>
</dbReference>
<dbReference type="GO" id="GO:0089718">
    <property type="term" value="P:amino acid import across plasma membrane"/>
    <property type="evidence" value="ECO:0007669"/>
    <property type="project" value="TreeGrafter"/>
</dbReference>
<evidence type="ECO:0000256" key="6">
    <source>
        <dbReference type="ARBA" id="ARBA00022989"/>
    </source>
</evidence>
<feature type="transmembrane region" description="Helical" evidence="12">
    <location>
        <begin position="51"/>
        <end position="72"/>
    </location>
</feature>
<keyword evidence="6 12" id="KW-1133">Transmembrane helix</keyword>
<dbReference type="PhylomeDB" id="T1IMI3"/>
<feature type="transmembrane region" description="Helical" evidence="12">
    <location>
        <begin position="93"/>
        <end position="121"/>
    </location>
</feature>
<feature type="region of interest" description="Disordered" evidence="11">
    <location>
        <begin position="637"/>
        <end position="656"/>
    </location>
</feature>
<feature type="transmembrane region" description="Helical" evidence="12">
    <location>
        <begin position="492"/>
        <end position="516"/>
    </location>
</feature>
<feature type="transmembrane region" description="Helical" evidence="12">
    <location>
        <begin position="258"/>
        <end position="278"/>
    </location>
</feature>
<dbReference type="NCBIfam" id="NF037979">
    <property type="entry name" value="Na_transp"/>
    <property type="match status" value="1"/>
</dbReference>
<dbReference type="Pfam" id="PF00209">
    <property type="entry name" value="SNF"/>
    <property type="match status" value="2"/>
</dbReference>
<dbReference type="PANTHER" id="PTHR11616">
    <property type="entry name" value="SODIUM/CHLORIDE DEPENDENT TRANSPORTER"/>
    <property type="match status" value="1"/>
</dbReference>
<feature type="transmembrane region" description="Helical" evidence="12">
    <location>
        <begin position="462"/>
        <end position="480"/>
    </location>
</feature>